<dbReference type="OrthoDB" id="5235678at2759"/>
<protein>
    <submittedName>
        <fullName evidence="1">Uncharacterized protein</fullName>
    </submittedName>
</protein>
<name>A0A6A5VHI5_9PLEO</name>
<sequence>MSTTKIASSAAIKTIQKSGKDIALKYATMTDAWQRTSLATNVQDKFSAAMEKDR</sequence>
<reference evidence="1" key="1">
    <citation type="journal article" date="2020" name="Stud. Mycol.">
        <title>101 Dothideomycetes genomes: a test case for predicting lifestyles and emergence of pathogens.</title>
        <authorList>
            <person name="Haridas S."/>
            <person name="Albert R."/>
            <person name="Binder M."/>
            <person name="Bloem J."/>
            <person name="Labutti K."/>
            <person name="Salamov A."/>
            <person name="Andreopoulos B."/>
            <person name="Baker S."/>
            <person name="Barry K."/>
            <person name="Bills G."/>
            <person name="Bluhm B."/>
            <person name="Cannon C."/>
            <person name="Castanera R."/>
            <person name="Culley D."/>
            <person name="Daum C."/>
            <person name="Ezra D."/>
            <person name="Gonzalez J."/>
            <person name="Henrissat B."/>
            <person name="Kuo A."/>
            <person name="Liang C."/>
            <person name="Lipzen A."/>
            <person name="Lutzoni F."/>
            <person name="Magnuson J."/>
            <person name="Mondo S."/>
            <person name="Nolan M."/>
            <person name="Ohm R."/>
            <person name="Pangilinan J."/>
            <person name="Park H.-J."/>
            <person name="Ramirez L."/>
            <person name="Alfaro M."/>
            <person name="Sun H."/>
            <person name="Tritt A."/>
            <person name="Yoshinaga Y."/>
            <person name="Zwiers L.-H."/>
            <person name="Turgeon B."/>
            <person name="Goodwin S."/>
            <person name="Spatafora J."/>
            <person name="Crous P."/>
            <person name="Grigoriev I."/>
        </authorList>
    </citation>
    <scope>NUCLEOTIDE SEQUENCE</scope>
    <source>
        <strain evidence="1">CBS 107.79</strain>
    </source>
</reference>
<feature type="non-terminal residue" evidence="1">
    <location>
        <position position="54"/>
    </location>
</feature>
<evidence type="ECO:0000313" key="1">
    <source>
        <dbReference type="EMBL" id="KAF1976641.1"/>
    </source>
</evidence>
<dbReference type="EMBL" id="ML976666">
    <property type="protein sequence ID" value="KAF1976641.1"/>
    <property type="molecule type" value="Genomic_DNA"/>
</dbReference>
<proteinExistence type="predicted"/>
<gene>
    <name evidence="1" type="ORF">BU23DRAFT_408649</name>
</gene>
<dbReference type="AlphaFoldDB" id="A0A6A5VHI5"/>
<evidence type="ECO:0000313" key="2">
    <source>
        <dbReference type="Proteomes" id="UP000800036"/>
    </source>
</evidence>
<keyword evidence="2" id="KW-1185">Reference proteome</keyword>
<organism evidence="1 2">
    <name type="scientific">Bimuria novae-zelandiae CBS 107.79</name>
    <dbReference type="NCBI Taxonomy" id="1447943"/>
    <lineage>
        <taxon>Eukaryota</taxon>
        <taxon>Fungi</taxon>
        <taxon>Dikarya</taxon>
        <taxon>Ascomycota</taxon>
        <taxon>Pezizomycotina</taxon>
        <taxon>Dothideomycetes</taxon>
        <taxon>Pleosporomycetidae</taxon>
        <taxon>Pleosporales</taxon>
        <taxon>Massarineae</taxon>
        <taxon>Didymosphaeriaceae</taxon>
        <taxon>Bimuria</taxon>
    </lineage>
</organism>
<accession>A0A6A5VHI5</accession>
<dbReference type="Proteomes" id="UP000800036">
    <property type="component" value="Unassembled WGS sequence"/>
</dbReference>